<dbReference type="InterPro" id="IPR011767">
    <property type="entry name" value="GLR_AS"/>
</dbReference>
<dbReference type="OrthoDB" id="3174166at2"/>
<evidence type="ECO:0000259" key="1">
    <source>
        <dbReference type="Pfam" id="PF00462"/>
    </source>
</evidence>
<dbReference type="Gene3D" id="3.40.30.10">
    <property type="entry name" value="Glutaredoxin"/>
    <property type="match status" value="1"/>
</dbReference>
<keyword evidence="3" id="KW-1185">Reference proteome</keyword>
<dbReference type="STRING" id="1503.CLPU_2c02600"/>
<organism evidence="2 3">
    <name type="scientific">Gottschalkia purinilytica</name>
    <name type="common">Clostridium purinilyticum</name>
    <dbReference type="NCBI Taxonomy" id="1503"/>
    <lineage>
        <taxon>Bacteria</taxon>
        <taxon>Bacillati</taxon>
        <taxon>Bacillota</taxon>
        <taxon>Tissierellia</taxon>
        <taxon>Tissierellales</taxon>
        <taxon>Gottschalkiaceae</taxon>
        <taxon>Gottschalkia</taxon>
    </lineage>
</organism>
<dbReference type="GO" id="GO:0009055">
    <property type="term" value="F:electron transfer activity"/>
    <property type="evidence" value="ECO:0007669"/>
    <property type="project" value="TreeGrafter"/>
</dbReference>
<proteinExistence type="predicted"/>
<dbReference type="Pfam" id="PF00462">
    <property type="entry name" value="Glutaredoxin"/>
    <property type="match status" value="1"/>
</dbReference>
<name>A0A0L0WEA5_GOTPU</name>
<dbReference type="PANTHER" id="PTHR34386:SF1">
    <property type="entry name" value="GLUTAREDOXIN-LIKE PROTEIN NRDH"/>
    <property type="match status" value="1"/>
</dbReference>
<dbReference type="NCBIfam" id="TIGR02196">
    <property type="entry name" value="GlrX_YruB"/>
    <property type="match status" value="1"/>
</dbReference>
<dbReference type="CDD" id="cd02976">
    <property type="entry name" value="NrdH"/>
    <property type="match status" value="1"/>
</dbReference>
<feature type="domain" description="Glutaredoxin" evidence="1">
    <location>
        <begin position="4"/>
        <end position="61"/>
    </location>
</feature>
<dbReference type="GO" id="GO:0045454">
    <property type="term" value="P:cell redox homeostasis"/>
    <property type="evidence" value="ECO:0007669"/>
    <property type="project" value="TreeGrafter"/>
</dbReference>
<dbReference type="PROSITE" id="PS00195">
    <property type="entry name" value="GLUTAREDOXIN_1"/>
    <property type="match status" value="1"/>
</dbReference>
<dbReference type="PROSITE" id="PS51354">
    <property type="entry name" value="GLUTAREDOXIN_2"/>
    <property type="match status" value="1"/>
</dbReference>
<dbReference type="PATRIC" id="fig|1503.3.peg.1759"/>
<sequence length="76" mass="8608">MSNVVIYTSNTCPHCVTAKEYLKEKGVEYTERNVQTDPEARKELIKKGYMGVPVIVVGEEEISGFNKSKLDELLEK</sequence>
<dbReference type="RefSeq" id="WP_050354186.1">
    <property type="nucleotide sequence ID" value="NZ_LGSS01000002.1"/>
</dbReference>
<accession>A0A0L0WEA5</accession>
<dbReference type="InterPro" id="IPR051548">
    <property type="entry name" value="Grx-like_ET"/>
</dbReference>
<dbReference type="InterPro" id="IPR011911">
    <property type="entry name" value="GlrX_YruB"/>
</dbReference>
<evidence type="ECO:0000313" key="3">
    <source>
        <dbReference type="Proteomes" id="UP000037267"/>
    </source>
</evidence>
<dbReference type="InterPro" id="IPR036249">
    <property type="entry name" value="Thioredoxin-like_sf"/>
</dbReference>
<evidence type="ECO:0000313" key="2">
    <source>
        <dbReference type="EMBL" id="KNF09808.1"/>
    </source>
</evidence>
<dbReference type="InterPro" id="IPR002109">
    <property type="entry name" value="Glutaredoxin"/>
</dbReference>
<gene>
    <name evidence="2" type="ORF">CLPU_2c02600</name>
</gene>
<reference evidence="3" key="1">
    <citation type="submission" date="2015-07" db="EMBL/GenBank/DDBJ databases">
        <title>Draft genome sequence of the purine-degrading Gottschalkia purinilyticum DSM 1384 (formerly Clostridium purinilyticum).</title>
        <authorList>
            <person name="Poehlein A."/>
            <person name="Schiel-Bengelsdorf B."/>
            <person name="Bengelsdorf F.R."/>
            <person name="Daniel R."/>
            <person name="Duerre P."/>
        </authorList>
    </citation>
    <scope>NUCLEOTIDE SEQUENCE [LARGE SCALE GENOMIC DNA]</scope>
    <source>
        <strain evidence="3">DSM 1384</strain>
    </source>
</reference>
<dbReference type="AlphaFoldDB" id="A0A0L0WEA5"/>
<dbReference type="PANTHER" id="PTHR34386">
    <property type="entry name" value="GLUTAREDOXIN"/>
    <property type="match status" value="1"/>
</dbReference>
<dbReference type="EMBL" id="LGSS01000002">
    <property type="protein sequence ID" value="KNF09808.1"/>
    <property type="molecule type" value="Genomic_DNA"/>
</dbReference>
<dbReference type="Proteomes" id="UP000037267">
    <property type="component" value="Unassembled WGS sequence"/>
</dbReference>
<dbReference type="SUPFAM" id="SSF52833">
    <property type="entry name" value="Thioredoxin-like"/>
    <property type="match status" value="1"/>
</dbReference>
<comment type="caution">
    <text evidence="2">The sequence shown here is derived from an EMBL/GenBank/DDBJ whole genome shotgun (WGS) entry which is preliminary data.</text>
</comment>
<protein>
    <submittedName>
        <fullName evidence="2">Glutaredoxin</fullName>
    </submittedName>
</protein>